<accession>A0ABQ8T046</accession>
<keyword evidence="2" id="KW-1185">Reference proteome</keyword>
<proteinExistence type="predicted"/>
<comment type="caution">
    <text evidence="1">The sequence shown here is derived from an EMBL/GenBank/DDBJ whole genome shotgun (WGS) entry which is preliminary data.</text>
</comment>
<evidence type="ECO:0000313" key="1">
    <source>
        <dbReference type="EMBL" id="KAJ4439282.1"/>
    </source>
</evidence>
<organism evidence="1 2">
    <name type="scientific">Periplaneta americana</name>
    <name type="common">American cockroach</name>
    <name type="synonym">Blatta americana</name>
    <dbReference type="NCBI Taxonomy" id="6978"/>
    <lineage>
        <taxon>Eukaryota</taxon>
        <taxon>Metazoa</taxon>
        <taxon>Ecdysozoa</taxon>
        <taxon>Arthropoda</taxon>
        <taxon>Hexapoda</taxon>
        <taxon>Insecta</taxon>
        <taxon>Pterygota</taxon>
        <taxon>Neoptera</taxon>
        <taxon>Polyneoptera</taxon>
        <taxon>Dictyoptera</taxon>
        <taxon>Blattodea</taxon>
        <taxon>Blattoidea</taxon>
        <taxon>Blattidae</taxon>
        <taxon>Blattinae</taxon>
        <taxon>Periplaneta</taxon>
    </lineage>
</organism>
<evidence type="ECO:0000313" key="2">
    <source>
        <dbReference type="Proteomes" id="UP001148838"/>
    </source>
</evidence>
<dbReference type="Proteomes" id="UP001148838">
    <property type="component" value="Unassembled WGS sequence"/>
</dbReference>
<dbReference type="EMBL" id="JAJSOF020000017">
    <property type="protein sequence ID" value="KAJ4439282.1"/>
    <property type="molecule type" value="Genomic_DNA"/>
</dbReference>
<protein>
    <submittedName>
        <fullName evidence="1">Uncharacterized protein</fullName>
    </submittedName>
</protein>
<reference evidence="1 2" key="1">
    <citation type="journal article" date="2022" name="Allergy">
        <title>Genome assembly and annotation of Periplaneta americana reveal a comprehensive cockroach allergen profile.</title>
        <authorList>
            <person name="Wang L."/>
            <person name="Xiong Q."/>
            <person name="Saelim N."/>
            <person name="Wang L."/>
            <person name="Nong W."/>
            <person name="Wan A.T."/>
            <person name="Shi M."/>
            <person name="Liu X."/>
            <person name="Cao Q."/>
            <person name="Hui J.H.L."/>
            <person name="Sookrung N."/>
            <person name="Leung T.F."/>
            <person name="Tungtrongchitr A."/>
            <person name="Tsui S.K.W."/>
        </authorList>
    </citation>
    <scope>NUCLEOTIDE SEQUENCE [LARGE SCALE GENOMIC DNA]</scope>
    <source>
        <strain evidence="1">PWHHKU_190912</strain>
    </source>
</reference>
<gene>
    <name evidence="1" type="ORF">ANN_07403</name>
</gene>
<name>A0ABQ8T046_PERAM</name>
<sequence length="99" mass="11224">MAGLCECGDESPGSVKDLATWRSMYRHHHSVVKREDGRRKLQLSCLYPRAHRFQETTEVDIRFGTKSESGAQKPCLLDCLIVNGENGVVPRNLPQRSLR</sequence>